<dbReference type="EC" id="2.7.7.-" evidence="2"/>
<organism evidence="2 3">
    <name type="scientific">Fusibacter bizertensis</name>
    <dbReference type="NCBI Taxonomy" id="1488331"/>
    <lineage>
        <taxon>Bacteria</taxon>
        <taxon>Bacillati</taxon>
        <taxon>Bacillota</taxon>
        <taxon>Clostridia</taxon>
        <taxon>Eubacteriales</taxon>
        <taxon>Eubacteriales Family XII. Incertae Sedis</taxon>
        <taxon>Fusibacter</taxon>
    </lineage>
</organism>
<keyword evidence="3" id="KW-1185">Reference proteome</keyword>
<dbReference type="CDD" id="cd05403">
    <property type="entry name" value="NT_KNTase_like"/>
    <property type="match status" value="1"/>
</dbReference>
<protein>
    <submittedName>
        <fullName evidence="2">Nucleotidyltransferase domain-containing protein</fullName>
        <ecNumber evidence="2">2.7.7.-</ecNumber>
    </submittedName>
</protein>
<dbReference type="RefSeq" id="WP_281095479.1">
    <property type="nucleotide sequence ID" value="NZ_JARYZI010000013.1"/>
</dbReference>
<dbReference type="EMBL" id="JARYZI010000013">
    <property type="protein sequence ID" value="MDH8679583.1"/>
    <property type="molecule type" value="Genomic_DNA"/>
</dbReference>
<evidence type="ECO:0000313" key="3">
    <source>
        <dbReference type="Proteomes" id="UP001158045"/>
    </source>
</evidence>
<dbReference type="Gene3D" id="3.30.460.10">
    <property type="entry name" value="Beta Polymerase, domain 2"/>
    <property type="match status" value="1"/>
</dbReference>
<dbReference type="GO" id="GO:0016779">
    <property type="term" value="F:nucleotidyltransferase activity"/>
    <property type="evidence" value="ECO:0007669"/>
    <property type="project" value="UniProtKB-KW"/>
</dbReference>
<accession>A0ABT6NGM5</accession>
<feature type="domain" description="Polymerase nucleotidyl transferase" evidence="1">
    <location>
        <begin position="25"/>
        <end position="61"/>
    </location>
</feature>
<sequence length="361" mass="41485">MNAIQIELLSERNNRIIKAVIQKAETVCPGSVALIGIYGSFLTGDIHDKSDLDLFIVINDDDGWKVATCFILDDVGHDIYCNSWDYLEKSTQDISPHLSRILDSKIVYTADEASLHRLEKIKAQILDRLELPLCLEELNQAKKHLDQATTAFGRLMLVETLSEARQDQAKLIEAVETTICLLNKTYFKKSIKRIREELSEMQRMPADFMHGYDQTVCANSLDALKTSSRNLIRSLHQYVEEITQDLSPNKAKPTVDALRFSYEEIFSNWRHKMTLAMKTNNIHLALMTLNSCQSFYDDMYSQFDMPHFDVISHFDADDLTKSEKHFIKVLADYLKEYEKVGLSPVSFTTLEAFENEYLKNS</sequence>
<dbReference type="Pfam" id="PF01909">
    <property type="entry name" value="NTP_transf_2"/>
    <property type="match status" value="1"/>
</dbReference>
<dbReference type="Proteomes" id="UP001158045">
    <property type="component" value="Unassembled WGS sequence"/>
</dbReference>
<dbReference type="InterPro" id="IPR002934">
    <property type="entry name" value="Polymerase_NTP_transf_dom"/>
</dbReference>
<evidence type="ECO:0000259" key="1">
    <source>
        <dbReference type="Pfam" id="PF01909"/>
    </source>
</evidence>
<comment type="caution">
    <text evidence="2">The sequence shown here is derived from an EMBL/GenBank/DDBJ whole genome shotgun (WGS) entry which is preliminary data.</text>
</comment>
<reference evidence="2 3" key="1">
    <citation type="submission" date="2023-04" db="EMBL/GenBank/DDBJ databases">
        <title>Fusibacter bizertensis strain WBS, isolated from littoral bottom sediments of the Arctic seas - biochemical and genomic analysis.</title>
        <authorList>
            <person name="Brioukhanov A.L."/>
        </authorList>
    </citation>
    <scope>NUCLEOTIDE SEQUENCE [LARGE SCALE GENOMIC DNA]</scope>
    <source>
        <strain evidence="2 3">WBS</strain>
    </source>
</reference>
<dbReference type="SUPFAM" id="SSF81301">
    <property type="entry name" value="Nucleotidyltransferase"/>
    <property type="match status" value="1"/>
</dbReference>
<proteinExistence type="predicted"/>
<gene>
    <name evidence="2" type="ORF">QE109_15595</name>
</gene>
<dbReference type="InterPro" id="IPR043519">
    <property type="entry name" value="NT_sf"/>
</dbReference>
<evidence type="ECO:0000313" key="2">
    <source>
        <dbReference type="EMBL" id="MDH8679583.1"/>
    </source>
</evidence>
<keyword evidence="2" id="KW-0548">Nucleotidyltransferase</keyword>
<keyword evidence="2" id="KW-0808">Transferase</keyword>
<name>A0ABT6NGM5_9FIRM</name>